<reference evidence="9" key="1">
    <citation type="submission" date="2015-12" db="EMBL/GenBank/DDBJ databases">
        <title>De novo transcriptome assembly of four potential Pierce s Disease insect vectors from Arizona vineyards.</title>
        <authorList>
            <person name="Tassone E.E."/>
        </authorList>
    </citation>
    <scope>NUCLEOTIDE SEQUENCE</scope>
</reference>
<dbReference type="GO" id="GO:0016020">
    <property type="term" value="C:membrane"/>
    <property type="evidence" value="ECO:0007669"/>
    <property type="project" value="UniProtKB-SubCell"/>
</dbReference>
<dbReference type="EMBL" id="GEDC01007153">
    <property type="protein sequence ID" value="JAS30145.1"/>
    <property type="molecule type" value="Transcribed_RNA"/>
</dbReference>
<dbReference type="InterPro" id="IPR027417">
    <property type="entry name" value="P-loop_NTPase"/>
</dbReference>
<dbReference type="SMART" id="SM00382">
    <property type="entry name" value="AAA"/>
    <property type="match status" value="1"/>
</dbReference>
<dbReference type="SUPFAM" id="SSF52540">
    <property type="entry name" value="P-loop containing nucleoside triphosphate hydrolases"/>
    <property type="match status" value="1"/>
</dbReference>
<evidence type="ECO:0000256" key="2">
    <source>
        <dbReference type="ARBA" id="ARBA00022692"/>
    </source>
</evidence>
<keyword evidence="5 7" id="KW-1133">Transmembrane helix</keyword>
<feature type="transmembrane region" description="Helical" evidence="7">
    <location>
        <begin position="517"/>
        <end position="544"/>
    </location>
</feature>
<dbReference type="InterPro" id="IPR003439">
    <property type="entry name" value="ABC_transporter-like_ATP-bd"/>
</dbReference>
<evidence type="ECO:0000313" key="9">
    <source>
        <dbReference type="EMBL" id="JAS30145.1"/>
    </source>
</evidence>
<keyword evidence="4" id="KW-0067">ATP-binding</keyword>
<feature type="transmembrane region" description="Helical" evidence="7">
    <location>
        <begin position="290"/>
        <end position="309"/>
    </location>
</feature>
<evidence type="ECO:0000256" key="7">
    <source>
        <dbReference type="SAM" id="Phobius"/>
    </source>
</evidence>
<evidence type="ECO:0000256" key="4">
    <source>
        <dbReference type="ARBA" id="ARBA00022840"/>
    </source>
</evidence>
<feature type="transmembrane region" description="Helical" evidence="7">
    <location>
        <begin position="556"/>
        <end position="576"/>
    </location>
</feature>
<evidence type="ECO:0000256" key="6">
    <source>
        <dbReference type="ARBA" id="ARBA00023136"/>
    </source>
</evidence>
<evidence type="ECO:0000256" key="3">
    <source>
        <dbReference type="ARBA" id="ARBA00022741"/>
    </source>
</evidence>
<dbReference type="GO" id="GO:0140359">
    <property type="term" value="F:ABC-type transporter activity"/>
    <property type="evidence" value="ECO:0007669"/>
    <property type="project" value="InterPro"/>
</dbReference>
<sequence length="638" mass="72179">MVYDEGSPAVIIDNATKSFNSHLVLDSFNMSIQQGSIYALIGPSGCGKTTVLRCIVGFCGMDSGSIRLNIKRKSQLGYMPQDCGLNDELSSEEIFYFHGRINFMTEQDIKSRIQQLVRLLDLPDVTQIVKSISGGQYRRVSLAVALLHDPKLLLLDEPTVGLDPVLRHDIWDHLKQLVTKQEKTILLTTHYIEEAKFADTVGFMMQGTLLEEGSPYHFIQTYRMNYLEEIFLYLANQHRNRITSELCSEYTKERKIKQLICSPLIHSSTFSIARLKAQILKNFSLIKKSFIIILYLGLLAPTLITALLYETIGRNPFGLNVGAVNAAGLNKCDNQHIRGCDALLPCRLVENLRSKSYNVIEYSNEKFALDAVKSNKVWGVVNFPPNFTASLLKLYSQIPNVDDFLIFNSTFNISMDMSNSIIGFQVLKQIKDSYDQVLTELFVDCGWSVRSLNAPIKFNEPVFGENKVQFRRYIFPGIMSMFPFVFACILSTASILMDKKTKVYERSIVSGLLWSEFLIAHIVIVLILLIFNVAAPYFVVFGLYKEIHHGHYLTSYTITYFQGVCGMCCGILIAVVCKMETLATQILVTIIFFCTYGSGGMWPVEGMHWFARYLSLCLPATLPLEAIRNVIDRGWSLT</sequence>
<dbReference type="Pfam" id="PF00005">
    <property type="entry name" value="ABC_tran"/>
    <property type="match status" value="1"/>
</dbReference>
<dbReference type="AlphaFoldDB" id="A0A1B6DWU5"/>
<feature type="transmembrane region" description="Helical" evidence="7">
    <location>
        <begin position="582"/>
        <end position="604"/>
    </location>
</feature>
<evidence type="ECO:0000259" key="8">
    <source>
        <dbReference type="PROSITE" id="PS50893"/>
    </source>
</evidence>
<protein>
    <recommendedName>
        <fullName evidence="8">ABC transporter domain-containing protein</fullName>
    </recommendedName>
</protein>
<accession>A0A1B6DWU5</accession>
<evidence type="ECO:0000256" key="5">
    <source>
        <dbReference type="ARBA" id="ARBA00022989"/>
    </source>
</evidence>
<dbReference type="Pfam" id="PF12698">
    <property type="entry name" value="ABC2_membrane_3"/>
    <property type="match status" value="1"/>
</dbReference>
<dbReference type="PANTHER" id="PTHR43038:SF3">
    <property type="entry name" value="ABC TRANSPORTER G FAMILY MEMBER 20 ISOFORM X1"/>
    <property type="match status" value="1"/>
</dbReference>
<feature type="transmembrane region" description="Helical" evidence="7">
    <location>
        <begin position="473"/>
        <end position="497"/>
    </location>
</feature>
<comment type="subcellular location">
    <subcellularLocation>
        <location evidence="1">Membrane</location>
        <topology evidence="1">Multi-pass membrane protein</topology>
    </subcellularLocation>
</comment>
<dbReference type="InterPro" id="IPR003593">
    <property type="entry name" value="AAA+_ATPase"/>
</dbReference>
<feature type="domain" description="ABC transporter" evidence="8">
    <location>
        <begin position="10"/>
        <end position="231"/>
    </location>
</feature>
<feature type="non-terminal residue" evidence="9">
    <location>
        <position position="638"/>
    </location>
</feature>
<organism evidence="9">
    <name type="scientific">Clastoptera arizonana</name>
    <name type="common">Arizona spittle bug</name>
    <dbReference type="NCBI Taxonomy" id="38151"/>
    <lineage>
        <taxon>Eukaryota</taxon>
        <taxon>Metazoa</taxon>
        <taxon>Ecdysozoa</taxon>
        <taxon>Arthropoda</taxon>
        <taxon>Hexapoda</taxon>
        <taxon>Insecta</taxon>
        <taxon>Pterygota</taxon>
        <taxon>Neoptera</taxon>
        <taxon>Paraneoptera</taxon>
        <taxon>Hemiptera</taxon>
        <taxon>Auchenorrhyncha</taxon>
        <taxon>Cercopoidea</taxon>
        <taxon>Clastopteridae</taxon>
        <taxon>Clastoptera</taxon>
    </lineage>
</organism>
<gene>
    <name evidence="9" type="ORF">g.19011</name>
</gene>
<dbReference type="PROSITE" id="PS50893">
    <property type="entry name" value="ABC_TRANSPORTER_2"/>
    <property type="match status" value="1"/>
</dbReference>
<name>A0A1B6DWU5_9HEMI</name>
<dbReference type="GO" id="GO:0005524">
    <property type="term" value="F:ATP binding"/>
    <property type="evidence" value="ECO:0007669"/>
    <property type="project" value="UniProtKB-KW"/>
</dbReference>
<keyword evidence="6 7" id="KW-0472">Membrane</keyword>
<proteinExistence type="predicted"/>
<keyword evidence="2 7" id="KW-0812">Transmembrane</keyword>
<dbReference type="PANTHER" id="PTHR43038">
    <property type="entry name" value="ATP-BINDING CASSETTE, SUB-FAMILY H, MEMBER 1"/>
    <property type="match status" value="1"/>
</dbReference>
<dbReference type="InterPro" id="IPR013525">
    <property type="entry name" value="ABC2_TM"/>
</dbReference>
<dbReference type="Gene3D" id="3.40.50.300">
    <property type="entry name" value="P-loop containing nucleotide triphosphate hydrolases"/>
    <property type="match status" value="1"/>
</dbReference>
<dbReference type="GO" id="GO:0016887">
    <property type="term" value="F:ATP hydrolysis activity"/>
    <property type="evidence" value="ECO:0007669"/>
    <property type="project" value="InterPro"/>
</dbReference>
<keyword evidence="3" id="KW-0547">Nucleotide-binding</keyword>
<evidence type="ECO:0000256" key="1">
    <source>
        <dbReference type="ARBA" id="ARBA00004141"/>
    </source>
</evidence>